<dbReference type="EMBL" id="QXQB01000004">
    <property type="protein sequence ID" value="RJX38410.1"/>
    <property type="molecule type" value="Genomic_DNA"/>
</dbReference>
<organism evidence="1 2">
    <name type="scientific">Paenibacillus pinisoli</name>
    <dbReference type="NCBI Taxonomy" id="1276110"/>
    <lineage>
        <taxon>Bacteria</taxon>
        <taxon>Bacillati</taxon>
        <taxon>Bacillota</taxon>
        <taxon>Bacilli</taxon>
        <taxon>Bacillales</taxon>
        <taxon>Paenibacillaceae</taxon>
        <taxon>Paenibacillus</taxon>
    </lineage>
</organism>
<proteinExistence type="predicted"/>
<dbReference type="OrthoDB" id="2679423at2"/>
<evidence type="ECO:0000313" key="2">
    <source>
        <dbReference type="Proteomes" id="UP000267798"/>
    </source>
</evidence>
<dbReference type="RefSeq" id="WP_120113219.1">
    <property type="nucleotide sequence ID" value="NZ_QXQB01000004.1"/>
</dbReference>
<reference evidence="1 2" key="1">
    <citation type="submission" date="2018-09" db="EMBL/GenBank/DDBJ databases">
        <title>Paenibacillus aracenensis nov. sp. isolated from a cave in southern Spain.</title>
        <authorList>
            <person name="Jurado V."/>
            <person name="Gutierrez-Patricio S."/>
            <person name="Gonzalez-Pimentel J.L."/>
            <person name="Miller A.Z."/>
            <person name="Laiz L."/>
            <person name="Saiz-Jimenez C."/>
        </authorList>
    </citation>
    <scope>NUCLEOTIDE SEQUENCE [LARGE SCALE GENOMIC DNA]</scope>
    <source>
        <strain evidence="1 2">JCM 19203</strain>
    </source>
</reference>
<gene>
    <name evidence="1" type="ORF">D3P09_20395</name>
</gene>
<sequence>MKLSGLLFGGIIGAAATMYVAKKKPATVAWASAAMSDMCSGIVRKSVAKMVNTDWKKEAAAGLSPKPSDDTAEKSAAAWEQIEAIVEADPSLKREVNKIKAESSAMSH</sequence>
<name>A0A3A6PE73_9BACL</name>
<dbReference type="Proteomes" id="UP000267798">
    <property type="component" value="Unassembled WGS sequence"/>
</dbReference>
<comment type="caution">
    <text evidence="1">The sequence shown here is derived from an EMBL/GenBank/DDBJ whole genome shotgun (WGS) entry which is preliminary data.</text>
</comment>
<evidence type="ECO:0000313" key="1">
    <source>
        <dbReference type="EMBL" id="RJX38410.1"/>
    </source>
</evidence>
<accession>A0A3A6PE73</accession>
<protein>
    <submittedName>
        <fullName evidence="1">Uncharacterized protein</fullName>
    </submittedName>
</protein>
<dbReference type="AlphaFoldDB" id="A0A3A6PE73"/>
<keyword evidence="2" id="KW-1185">Reference proteome</keyword>